<dbReference type="SUPFAM" id="SSF69255">
    <property type="entry name" value="gp5 N-terminal domain-like"/>
    <property type="match status" value="1"/>
</dbReference>
<proteinExistence type="predicted"/>
<accession>A0A8S5LQZ6</accession>
<evidence type="ECO:0000259" key="1">
    <source>
        <dbReference type="Pfam" id="PF04717"/>
    </source>
</evidence>
<organism evidence="2">
    <name type="scientific">Myoviridae sp. ctfJc17</name>
    <dbReference type="NCBI Taxonomy" id="2827612"/>
    <lineage>
        <taxon>Viruses</taxon>
        <taxon>Duplodnaviria</taxon>
        <taxon>Heunggongvirae</taxon>
        <taxon>Uroviricota</taxon>
        <taxon>Caudoviricetes</taxon>
    </lineage>
</organism>
<protein>
    <submittedName>
        <fullName evidence="2">Baseplate protein</fullName>
    </submittedName>
</protein>
<feature type="domain" description="Gp5/Type VI secretion system Vgr protein OB-fold" evidence="1">
    <location>
        <begin position="23"/>
        <end position="93"/>
    </location>
</feature>
<name>A0A8S5LQZ6_9CAUD</name>
<sequence length="239" mass="26124">MYSTAKLITEEGLEGLGRYYSVYRGIVVDNDDQEKHMNRIKVCCPEVMSGIISWAYPKSQHGSINNGFKFLAPKVGDIVFVTFEFGDPTKPLWEYHGWALNQIPSPLDGPNKMGIITPEGNVIVLDDDNGKLTMYINGDIGVTAKGNISIQAQGDVSVGSGDTVILNKGENQGVVNIKELTEKLNQTVQELESLRALFNSHVHSGVTTGPGSSGPTVTQASKPFSEFKQEDYEDTKCIH</sequence>
<dbReference type="InterPro" id="IPR006531">
    <property type="entry name" value="Gp5/Vgr_OB"/>
</dbReference>
<dbReference type="EMBL" id="BK015898">
    <property type="protein sequence ID" value="DAD72449.1"/>
    <property type="molecule type" value="Genomic_DNA"/>
</dbReference>
<dbReference type="Pfam" id="PF04717">
    <property type="entry name" value="Phage_base_V"/>
    <property type="match status" value="1"/>
</dbReference>
<reference evidence="2" key="1">
    <citation type="journal article" date="2021" name="Proc. Natl. Acad. Sci. U.S.A.">
        <title>A Catalog of Tens of Thousands of Viruses from Human Metagenomes Reveals Hidden Associations with Chronic Diseases.</title>
        <authorList>
            <person name="Tisza M.J."/>
            <person name="Buck C.B."/>
        </authorList>
    </citation>
    <scope>NUCLEOTIDE SEQUENCE</scope>
    <source>
        <strain evidence="2">CtfJc17</strain>
    </source>
</reference>
<evidence type="ECO:0000313" key="2">
    <source>
        <dbReference type="EMBL" id="DAD72449.1"/>
    </source>
</evidence>